<dbReference type="Pfam" id="PF12833">
    <property type="entry name" value="HTH_18"/>
    <property type="match status" value="1"/>
</dbReference>
<dbReference type="InterPro" id="IPR014710">
    <property type="entry name" value="RmlC-like_jellyroll"/>
</dbReference>
<name>A0A9X2F7H8_9BACT</name>
<dbReference type="InterPro" id="IPR011051">
    <property type="entry name" value="RmlC_Cupin_sf"/>
</dbReference>
<dbReference type="RefSeq" id="WP_252851213.1">
    <property type="nucleotide sequence ID" value="NZ_JAMXLR010000017.1"/>
</dbReference>
<dbReference type="InterPro" id="IPR009057">
    <property type="entry name" value="Homeodomain-like_sf"/>
</dbReference>
<comment type="caution">
    <text evidence="5">The sequence shown here is derived from an EMBL/GenBank/DDBJ whole genome shotgun (WGS) entry which is preliminary data.</text>
</comment>
<dbReference type="EMBL" id="JAMXLR010000017">
    <property type="protein sequence ID" value="MCO6043113.1"/>
    <property type="molecule type" value="Genomic_DNA"/>
</dbReference>
<dbReference type="Gene3D" id="2.60.120.10">
    <property type="entry name" value="Jelly Rolls"/>
    <property type="match status" value="1"/>
</dbReference>
<dbReference type="InterPro" id="IPR050204">
    <property type="entry name" value="AraC_XylS_family_regulators"/>
</dbReference>
<gene>
    <name evidence="5" type="ORF">NG895_04275</name>
</gene>
<keyword evidence="6" id="KW-1185">Reference proteome</keyword>
<dbReference type="InterPro" id="IPR018062">
    <property type="entry name" value="HTH_AraC-typ_CS"/>
</dbReference>
<keyword evidence="1" id="KW-0805">Transcription regulation</keyword>
<dbReference type="GO" id="GO:0003700">
    <property type="term" value="F:DNA-binding transcription factor activity"/>
    <property type="evidence" value="ECO:0007669"/>
    <property type="project" value="InterPro"/>
</dbReference>
<dbReference type="SUPFAM" id="SSF46689">
    <property type="entry name" value="Homeodomain-like"/>
    <property type="match status" value="2"/>
</dbReference>
<accession>A0A9X2F7H8</accession>
<keyword evidence="2" id="KW-0238">DNA-binding</keyword>
<reference evidence="5" key="1">
    <citation type="submission" date="2022-06" db="EMBL/GenBank/DDBJ databases">
        <title>Aeoliella straminimaris, a novel planctomycete from sediments.</title>
        <authorList>
            <person name="Vitorino I.R."/>
            <person name="Lage O.M."/>
        </authorList>
    </citation>
    <scope>NUCLEOTIDE SEQUENCE</scope>
    <source>
        <strain evidence="5">ICT_H6.2</strain>
    </source>
</reference>
<dbReference type="AlphaFoldDB" id="A0A9X2F7H8"/>
<sequence length="296" mass="33679">MTVYREHIEPPPHESFRLLRWQGSLDEVEVCLADATHMPFVGSGKHWHAHTVAELTFIAEGTGSRFIGDHIGNVHAPELVFVGPNVPHYWSGLEQSSGYSIQVDFESHEARHVFPELRQLDDLLEIARRGILFDPSLAASVGERMQLMEQSTGLSRLTLLLELFCELRELDSSRYRLLCDKPFTLRGETPHSHAISKAIRLVIEHFHEDLTIDDLCEAVDISRATLCRHFKQYTGHTPIGFLNGVRIDHARRMLVEEAGPISEIAIRCGFNNLSHFNRLFLRQVGSTPSQYRSKHT</sequence>
<evidence type="ECO:0000256" key="1">
    <source>
        <dbReference type="ARBA" id="ARBA00023015"/>
    </source>
</evidence>
<evidence type="ECO:0000256" key="3">
    <source>
        <dbReference type="ARBA" id="ARBA00023163"/>
    </source>
</evidence>
<evidence type="ECO:0000256" key="2">
    <source>
        <dbReference type="ARBA" id="ARBA00023125"/>
    </source>
</evidence>
<dbReference type="Proteomes" id="UP001155241">
    <property type="component" value="Unassembled WGS sequence"/>
</dbReference>
<protein>
    <submittedName>
        <fullName evidence="5">AraC family transcriptional regulator</fullName>
    </submittedName>
</protein>
<evidence type="ECO:0000313" key="6">
    <source>
        <dbReference type="Proteomes" id="UP001155241"/>
    </source>
</evidence>
<dbReference type="InterPro" id="IPR020449">
    <property type="entry name" value="Tscrpt_reg_AraC-type_HTH"/>
</dbReference>
<dbReference type="Gene3D" id="1.10.10.60">
    <property type="entry name" value="Homeodomain-like"/>
    <property type="match status" value="2"/>
</dbReference>
<organism evidence="5 6">
    <name type="scientific">Aeoliella straminimaris</name>
    <dbReference type="NCBI Taxonomy" id="2954799"/>
    <lineage>
        <taxon>Bacteria</taxon>
        <taxon>Pseudomonadati</taxon>
        <taxon>Planctomycetota</taxon>
        <taxon>Planctomycetia</taxon>
        <taxon>Pirellulales</taxon>
        <taxon>Lacipirellulaceae</taxon>
        <taxon>Aeoliella</taxon>
    </lineage>
</organism>
<feature type="domain" description="HTH araC/xylS-type" evidence="4">
    <location>
        <begin position="196"/>
        <end position="294"/>
    </location>
</feature>
<dbReference type="InterPro" id="IPR018060">
    <property type="entry name" value="HTH_AraC"/>
</dbReference>
<dbReference type="SUPFAM" id="SSF51182">
    <property type="entry name" value="RmlC-like cupins"/>
    <property type="match status" value="1"/>
</dbReference>
<dbReference type="PROSITE" id="PS00041">
    <property type="entry name" value="HTH_ARAC_FAMILY_1"/>
    <property type="match status" value="1"/>
</dbReference>
<dbReference type="SMART" id="SM00342">
    <property type="entry name" value="HTH_ARAC"/>
    <property type="match status" value="1"/>
</dbReference>
<dbReference type="PRINTS" id="PR00032">
    <property type="entry name" value="HTHARAC"/>
</dbReference>
<proteinExistence type="predicted"/>
<evidence type="ECO:0000259" key="4">
    <source>
        <dbReference type="PROSITE" id="PS01124"/>
    </source>
</evidence>
<evidence type="ECO:0000313" key="5">
    <source>
        <dbReference type="EMBL" id="MCO6043113.1"/>
    </source>
</evidence>
<keyword evidence="3" id="KW-0804">Transcription</keyword>
<dbReference type="GO" id="GO:0043565">
    <property type="term" value="F:sequence-specific DNA binding"/>
    <property type="evidence" value="ECO:0007669"/>
    <property type="project" value="InterPro"/>
</dbReference>
<dbReference type="PROSITE" id="PS01124">
    <property type="entry name" value="HTH_ARAC_FAMILY_2"/>
    <property type="match status" value="1"/>
</dbReference>
<dbReference type="PANTHER" id="PTHR46796">
    <property type="entry name" value="HTH-TYPE TRANSCRIPTIONAL ACTIVATOR RHAS-RELATED"/>
    <property type="match status" value="1"/>
</dbReference>